<dbReference type="Gene3D" id="3.40.50.11550">
    <property type="match status" value="1"/>
</dbReference>
<sequence length="320" mass="35356">MTIPFQRGSRYQRKKETSTDKFASRGGIVKTFGLFLSSLLMLACAHAQTSGILRGNDLQPVNLAEAVRPVTPGSIVVIGENHGFKEHQNQQVSIMKALRAQGLKVSVGMEFFTYTDQPAVDSYRQGLLSEADFLSQIKWGNPSYDYYREQSVFPNLSEGAKTIALNAPRSLTGKVSKGGLAALTPEDLKLMPPQFSLGNDGYKRRFLSMMPHLPNPEAGERYFTSQSIWDDTMAWQAVEFIRSHPDQVLVIVVGDFHVQYGGGLPDRLRVRGAEFPVLTFSQVNTSGLTEDEIATEINPGTQDGPRADYLWLAPVQSPAL</sequence>
<dbReference type="SUPFAM" id="SSF159501">
    <property type="entry name" value="EreA/ChaN-like"/>
    <property type="match status" value="1"/>
</dbReference>
<organism evidence="2 3">
    <name type="scientific">Bdellovibrio bacteriovorus (strain ATCC 15356 / DSM 50701 / NCIMB 9529 / HD100)</name>
    <dbReference type="NCBI Taxonomy" id="264462"/>
    <lineage>
        <taxon>Bacteria</taxon>
        <taxon>Pseudomonadati</taxon>
        <taxon>Bdellovibrionota</taxon>
        <taxon>Bdellovibrionia</taxon>
        <taxon>Bdellovibrionales</taxon>
        <taxon>Pseudobdellovibrionaceae</taxon>
        <taxon>Bdellovibrio</taxon>
    </lineage>
</organism>
<dbReference type="KEGG" id="bba:Bd2410"/>
<dbReference type="CDD" id="cd14727">
    <property type="entry name" value="ChanN-like"/>
    <property type="match status" value="1"/>
</dbReference>
<dbReference type="STRING" id="264462.Bd2410"/>
<evidence type="ECO:0000259" key="1">
    <source>
        <dbReference type="Pfam" id="PF04187"/>
    </source>
</evidence>
<name>Q6MKI0_BDEBA</name>
<dbReference type="Pfam" id="PF04187">
    <property type="entry name" value="Cofac_haem_bdg"/>
    <property type="match status" value="1"/>
</dbReference>
<keyword evidence="3" id="KW-1185">Reference proteome</keyword>
<feature type="domain" description="Haem-binding uptake Tiki superfamily ChaN" evidence="1">
    <location>
        <begin position="73"/>
        <end position="268"/>
    </location>
</feature>
<accession>Q6MKI0</accession>
<proteinExistence type="predicted"/>
<dbReference type="eggNOG" id="COG3016">
    <property type="taxonomic scope" value="Bacteria"/>
</dbReference>
<dbReference type="Proteomes" id="UP000008080">
    <property type="component" value="Chromosome"/>
</dbReference>
<reference evidence="2 3" key="1">
    <citation type="journal article" date="2004" name="Science">
        <title>A predator unmasked: life cycle of Bdellovibrio bacteriovorus from a genomic perspective.</title>
        <authorList>
            <person name="Rendulic S."/>
            <person name="Jagtap P."/>
            <person name="Rosinus A."/>
            <person name="Eppinger M."/>
            <person name="Baar C."/>
            <person name="Lanz C."/>
            <person name="Keller H."/>
            <person name="Lambert C."/>
            <person name="Evans K.J."/>
            <person name="Goesmann A."/>
            <person name="Meyer F."/>
            <person name="Sockett R.E."/>
            <person name="Schuster S.C."/>
        </authorList>
    </citation>
    <scope>NUCLEOTIDE SEQUENCE [LARGE SCALE GENOMIC DNA]</scope>
    <source>
        <strain evidence="3">ATCC 15356 / DSM 50701 / NCIMB 9529 / HD100</strain>
    </source>
</reference>
<dbReference type="HOGENOM" id="CLU_982326_0_0_7"/>
<evidence type="ECO:0000313" key="3">
    <source>
        <dbReference type="Proteomes" id="UP000008080"/>
    </source>
</evidence>
<dbReference type="EMBL" id="BX842652">
    <property type="protein sequence ID" value="CAE80227.1"/>
    <property type="molecule type" value="Genomic_DNA"/>
</dbReference>
<protein>
    <submittedName>
        <fullName evidence="2">Conserved hypothetical iron-regulated protein</fullName>
    </submittedName>
</protein>
<dbReference type="InterPro" id="IPR007314">
    <property type="entry name" value="Cofac_haem-bd_dom"/>
</dbReference>
<evidence type="ECO:0000313" key="2">
    <source>
        <dbReference type="EMBL" id="CAE80227.1"/>
    </source>
</evidence>
<dbReference type="AlphaFoldDB" id="Q6MKI0"/>
<gene>
    <name evidence="2" type="ordered locus">Bd2410</name>
</gene>